<dbReference type="AlphaFoldDB" id="A0A834W8Q2"/>
<gene>
    <name evidence="2" type="ORF">G2W53_034223</name>
</gene>
<sequence length="338" mass="37227">MRHSHEIEASQVNIRTRFRPRRAPQDPAPGGLRAIPELTQPYDRQNHRSQPRDLFIRSKHGGPDIPHHHGKHKSREPQEEAETESHNGRELRLGWTLSSNLVSHSRGDAEAYGGWENVEKRGGLDQNPHGSHGGFGICEQPTEQNHDLVPPPFEANRDAAWDREFNQRLPLCEALESEATPCFLVGAREDHVENQGCDENRQSRTECERQSNGLGSEKDLLHVEPKQRDGYGGEEEEEDGSLQAESKKGEFLGSEGLSTDGFHADGEAGEDRVAGNVGESDGQGAAGEGELAEAAEEEHGDHGAAIEKETSEDHRESYVGDGDEFMEGLGEMVVGALF</sequence>
<feature type="compositionally biased region" description="Basic and acidic residues" evidence="1">
    <location>
        <begin position="262"/>
        <end position="273"/>
    </location>
</feature>
<organism evidence="2 3">
    <name type="scientific">Senna tora</name>
    <dbReference type="NCBI Taxonomy" id="362788"/>
    <lineage>
        <taxon>Eukaryota</taxon>
        <taxon>Viridiplantae</taxon>
        <taxon>Streptophyta</taxon>
        <taxon>Embryophyta</taxon>
        <taxon>Tracheophyta</taxon>
        <taxon>Spermatophyta</taxon>
        <taxon>Magnoliopsida</taxon>
        <taxon>eudicotyledons</taxon>
        <taxon>Gunneridae</taxon>
        <taxon>Pentapetalae</taxon>
        <taxon>rosids</taxon>
        <taxon>fabids</taxon>
        <taxon>Fabales</taxon>
        <taxon>Fabaceae</taxon>
        <taxon>Caesalpinioideae</taxon>
        <taxon>Cassia clade</taxon>
        <taxon>Senna</taxon>
    </lineage>
</organism>
<name>A0A834W8Q2_9FABA</name>
<keyword evidence="3" id="KW-1185">Reference proteome</keyword>
<protein>
    <submittedName>
        <fullName evidence="2">Uncharacterized protein</fullName>
    </submittedName>
</protein>
<reference evidence="2" key="1">
    <citation type="submission" date="2020-09" db="EMBL/GenBank/DDBJ databases">
        <title>Genome-Enabled Discovery of Anthraquinone Biosynthesis in Senna tora.</title>
        <authorList>
            <person name="Kang S.-H."/>
            <person name="Pandey R.P."/>
            <person name="Lee C.-M."/>
            <person name="Sim J.-S."/>
            <person name="Jeong J.-T."/>
            <person name="Choi B.-S."/>
            <person name="Jung M."/>
            <person name="Ginzburg D."/>
            <person name="Zhao K."/>
            <person name="Won S.Y."/>
            <person name="Oh T.-J."/>
            <person name="Yu Y."/>
            <person name="Kim N.-H."/>
            <person name="Lee O.R."/>
            <person name="Lee T.-H."/>
            <person name="Bashyal P."/>
            <person name="Kim T.-S."/>
            <person name="Lee W.-H."/>
            <person name="Kawkins C."/>
            <person name="Kim C.-K."/>
            <person name="Kim J.S."/>
            <person name="Ahn B.O."/>
            <person name="Rhee S.Y."/>
            <person name="Sohng J.K."/>
        </authorList>
    </citation>
    <scope>NUCLEOTIDE SEQUENCE</scope>
    <source>
        <tissue evidence="2">Leaf</tissue>
    </source>
</reference>
<evidence type="ECO:0000313" key="3">
    <source>
        <dbReference type="Proteomes" id="UP000634136"/>
    </source>
</evidence>
<feature type="compositionally biased region" description="Basic and acidic residues" evidence="1">
    <location>
        <begin position="44"/>
        <end position="67"/>
    </location>
</feature>
<feature type="compositionally biased region" description="Basic and acidic residues" evidence="1">
    <location>
        <begin position="195"/>
        <end position="209"/>
    </location>
</feature>
<feature type="compositionally biased region" description="Basic and acidic residues" evidence="1">
    <location>
        <begin position="216"/>
        <end position="231"/>
    </location>
</feature>
<proteinExistence type="predicted"/>
<feature type="compositionally biased region" description="Basic and acidic residues" evidence="1">
    <location>
        <begin position="297"/>
        <end position="318"/>
    </location>
</feature>
<feature type="region of interest" description="Disordered" evidence="1">
    <location>
        <begin position="1"/>
        <end position="89"/>
    </location>
</feature>
<dbReference type="EMBL" id="JAAIUW010000010">
    <property type="protein sequence ID" value="KAF7813247.1"/>
    <property type="molecule type" value="Genomic_DNA"/>
</dbReference>
<feature type="region of interest" description="Disordered" evidence="1">
    <location>
        <begin position="195"/>
        <end position="323"/>
    </location>
</feature>
<dbReference type="Proteomes" id="UP000634136">
    <property type="component" value="Unassembled WGS sequence"/>
</dbReference>
<comment type="caution">
    <text evidence="2">The sequence shown here is derived from an EMBL/GenBank/DDBJ whole genome shotgun (WGS) entry which is preliminary data.</text>
</comment>
<evidence type="ECO:0000256" key="1">
    <source>
        <dbReference type="SAM" id="MobiDB-lite"/>
    </source>
</evidence>
<accession>A0A834W8Q2</accession>
<feature type="compositionally biased region" description="Basic and acidic residues" evidence="1">
    <location>
        <begin position="75"/>
        <end position="89"/>
    </location>
</feature>
<evidence type="ECO:0000313" key="2">
    <source>
        <dbReference type="EMBL" id="KAF7813247.1"/>
    </source>
</evidence>